<dbReference type="Proteomes" id="UP000241986">
    <property type="component" value="Unassembled WGS sequence"/>
</dbReference>
<sequence length="200" mass="21902">MTLSREEVVRKIDEVRANVDNQTRPFSVKVSSFFDSLENRASKKAETTLAAIVAATASLGGTGNARLDSIIYGSVVCGILLGAGKSAIKSALQGLSVKSYESSPDDLVEAFHKEIDKIKSTSSSNDFNHIHDYSRILVLGDYKKRMMQKDGKLSDNGVAALDRAKMGFNKIFINHNQPAVELAFAKKVKVRNHYSSDNDM</sequence>
<name>A0A2T4MZS2_AERVE</name>
<dbReference type="EMBL" id="PZKL01000037">
    <property type="protein sequence ID" value="PTH80072.1"/>
    <property type="molecule type" value="Genomic_DNA"/>
</dbReference>
<organism evidence="1 2">
    <name type="scientific">Aeromonas veronii</name>
    <dbReference type="NCBI Taxonomy" id="654"/>
    <lineage>
        <taxon>Bacteria</taxon>
        <taxon>Pseudomonadati</taxon>
        <taxon>Pseudomonadota</taxon>
        <taxon>Gammaproteobacteria</taxon>
        <taxon>Aeromonadales</taxon>
        <taxon>Aeromonadaceae</taxon>
        <taxon>Aeromonas</taxon>
    </lineage>
</organism>
<accession>A0A2T4MZS2</accession>
<dbReference type="AlphaFoldDB" id="A0A2T4MZS2"/>
<protein>
    <submittedName>
        <fullName evidence="1">Uncharacterized protein</fullName>
    </submittedName>
</protein>
<dbReference type="RefSeq" id="WP_107683955.1">
    <property type="nucleotide sequence ID" value="NZ_PZKL01000037.1"/>
</dbReference>
<proteinExistence type="predicted"/>
<gene>
    <name evidence="1" type="ORF">DAA48_16030</name>
</gene>
<evidence type="ECO:0000313" key="1">
    <source>
        <dbReference type="EMBL" id="PTH80072.1"/>
    </source>
</evidence>
<comment type="caution">
    <text evidence="1">The sequence shown here is derived from an EMBL/GenBank/DDBJ whole genome shotgun (WGS) entry which is preliminary data.</text>
</comment>
<evidence type="ECO:0000313" key="2">
    <source>
        <dbReference type="Proteomes" id="UP000241986"/>
    </source>
</evidence>
<reference evidence="1 2" key="1">
    <citation type="submission" date="2018-03" db="EMBL/GenBank/DDBJ databases">
        <title>Aeromonas veronii whole genome sequencing and analysis.</title>
        <authorList>
            <person name="Xie H."/>
            <person name="Liu T."/>
            <person name="Wang K."/>
        </authorList>
    </citation>
    <scope>NUCLEOTIDE SEQUENCE [LARGE SCALE GENOMIC DNA]</scope>
    <source>
        <strain evidence="1 2">XH.VA.1</strain>
    </source>
</reference>